<protein>
    <submittedName>
        <fullName evidence="2">Transposase</fullName>
    </submittedName>
</protein>
<proteinExistence type="predicted"/>
<dbReference type="AlphaFoldDB" id="A0A2X0V5K5"/>
<evidence type="ECO:0000313" key="3">
    <source>
        <dbReference type="EMBL" id="SPT70470.1"/>
    </source>
</evidence>
<keyword evidence="6" id="KW-1185">Reference proteome</keyword>
<name>A0A2X0V5K5_9GAMM</name>
<dbReference type="RefSeq" id="WP_113744158.1">
    <property type="nucleotide sequence ID" value="NZ_UAPU01000005.1"/>
</dbReference>
<evidence type="ECO:0000259" key="1">
    <source>
        <dbReference type="Pfam" id="PF01609"/>
    </source>
</evidence>
<dbReference type="PANTHER" id="PTHR34614:SF2">
    <property type="entry name" value="TRANSPOSASE IS4-LIKE DOMAIN-CONTAINING PROTEIN"/>
    <property type="match status" value="1"/>
</dbReference>
<dbReference type="GO" id="GO:0004803">
    <property type="term" value="F:transposase activity"/>
    <property type="evidence" value="ECO:0007669"/>
    <property type="project" value="InterPro"/>
</dbReference>
<sequence length="595" mass="67669">MIYLDKTVDIPVSNVYFRQRGPDLYICEFIEPWKDDDGSRKSNRKRRIIGVPVNGERTDTQMHPNENYYKLRNLALPEANYAKVGLPGKHTSFEYAPGAVIYPAFPAIAYIALLQSGLYDKLIEAFKDSRLVDSMCFIATVYASGRTSLEALEELSTTFNAFNDAQGVTSQAASYLMRNLDTKKLRDFFKLWIPYASGSDCLAYDVTAFTSKAKLMREAEYGYTHGTVENLPLVNYALFSNERTGIPVFFDHYSGSLTDKANLKNIIDTALDRNLPENITLVMDRGMTTLDNLRHLKELKLKFIVGVPGTIKAVDEYLSSIATKEQSITNTITLKTRSGECETLYCYTEDFIWNDVKLKLHLYQSVQRRANKMADFFSSLEECKRAIADTKELPSGACIMADVKNCFVYQGKGRGRKLVLDEAIAQKYVNRLGTFALFSEPEANYTAQDALEYYRRREIDEANFDILKNDLNGLPLGIHNQSSLDGKFFILFIALVIKRTIMQRIRGFLRSNNKSYKYAVETLNNIKVEFRESEIAILESGQVEKNLDYLHQVNAPTKFAKSLLAAIVDPDGLIVKKSYLNLKVKRKKTKVRVKK</sequence>
<accession>A0A2X0V5K5</accession>
<feature type="domain" description="Transposase IS4-like" evidence="1">
    <location>
        <begin position="203"/>
        <end position="496"/>
    </location>
</feature>
<dbReference type="PANTHER" id="PTHR34614">
    <property type="match status" value="1"/>
</dbReference>
<evidence type="ECO:0000313" key="6">
    <source>
        <dbReference type="Proteomes" id="UP000250086"/>
    </source>
</evidence>
<dbReference type="EMBL" id="UAPV01000001">
    <property type="protein sequence ID" value="SPT70470.1"/>
    <property type="molecule type" value="Genomic_DNA"/>
</dbReference>
<evidence type="ECO:0000313" key="2">
    <source>
        <dbReference type="EMBL" id="SPT70045.1"/>
    </source>
</evidence>
<reference evidence="2 6" key="1">
    <citation type="submission" date="2018-06" db="EMBL/GenBank/DDBJ databases">
        <authorList>
            <consortium name="Pathogen Informatics"/>
            <person name="Doyle S."/>
        </authorList>
    </citation>
    <scope>NUCLEOTIDE SEQUENCE [LARGE SCALE GENOMIC DNA]</scope>
    <source>
        <strain evidence="2 6">NCTC13093</strain>
    </source>
</reference>
<dbReference type="GO" id="GO:0006313">
    <property type="term" value="P:DNA transposition"/>
    <property type="evidence" value="ECO:0007669"/>
    <property type="project" value="InterPro"/>
</dbReference>
<gene>
    <name evidence="2" type="ORF">NCTC13093_01449</name>
    <name evidence="3" type="ORF">NCTC13093_01885</name>
    <name evidence="4" type="ORF">NCTC13093_02334</name>
    <name evidence="5" type="ORF">NCTC13093_02450</name>
</gene>
<dbReference type="Pfam" id="PF01609">
    <property type="entry name" value="DDE_Tnp_1"/>
    <property type="match status" value="1"/>
</dbReference>
<dbReference type="EMBL" id="UAPV01000001">
    <property type="protein sequence ID" value="SPT70045.1"/>
    <property type="molecule type" value="Genomic_DNA"/>
</dbReference>
<dbReference type="OrthoDB" id="5424036at2"/>
<dbReference type="EMBL" id="UAPV01000001">
    <property type="protein sequence ID" value="SPT70908.1"/>
    <property type="molecule type" value="Genomic_DNA"/>
</dbReference>
<evidence type="ECO:0000313" key="5">
    <source>
        <dbReference type="EMBL" id="SPT71020.1"/>
    </source>
</evidence>
<organism evidence="2 6">
    <name type="scientific">Anaerobiospirillum thomasii</name>
    <dbReference type="NCBI Taxonomy" id="179995"/>
    <lineage>
        <taxon>Bacteria</taxon>
        <taxon>Pseudomonadati</taxon>
        <taxon>Pseudomonadota</taxon>
        <taxon>Gammaproteobacteria</taxon>
        <taxon>Aeromonadales</taxon>
        <taxon>Succinivibrionaceae</taxon>
        <taxon>Anaerobiospirillum</taxon>
    </lineage>
</organism>
<dbReference type="Proteomes" id="UP000250086">
    <property type="component" value="Unassembled WGS sequence"/>
</dbReference>
<dbReference type="EMBL" id="UAPV01000001">
    <property type="protein sequence ID" value="SPT71020.1"/>
    <property type="molecule type" value="Genomic_DNA"/>
</dbReference>
<dbReference type="GO" id="GO:0003677">
    <property type="term" value="F:DNA binding"/>
    <property type="evidence" value="ECO:0007669"/>
    <property type="project" value="InterPro"/>
</dbReference>
<evidence type="ECO:0000313" key="4">
    <source>
        <dbReference type="EMBL" id="SPT70908.1"/>
    </source>
</evidence>
<dbReference type="InterPro" id="IPR002559">
    <property type="entry name" value="Transposase_11"/>
</dbReference>